<dbReference type="AlphaFoldDB" id="S7XTY6"/>
<dbReference type="EMBL" id="ATCN01000288">
    <property type="protein sequence ID" value="EPR79358.1"/>
    <property type="molecule type" value="Genomic_DNA"/>
</dbReference>
<dbReference type="PROSITE" id="PS50943">
    <property type="entry name" value="HTH_CROC1"/>
    <property type="match status" value="1"/>
</dbReference>
<proteinExistence type="inferred from homology"/>
<comment type="similarity">
    <text evidence="1">Belongs to the MBF1 family.</text>
</comment>
<sequence length="92" mass="10442">MLPNYNDKPIIVKKSGYIPKQPTSEQSNKIVLDKRIAKKIVVARENKNINQKEFASLLNKPISKIKEIEAGGVELDDKIIGKIEKLLDMKIK</sequence>
<dbReference type="Pfam" id="PF01381">
    <property type="entry name" value="HTH_3"/>
    <property type="match status" value="1"/>
</dbReference>
<evidence type="ECO:0000313" key="4">
    <source>
        <dbReference type="EMBL" id="EPR79358.1"/>
    </source>
</evidence>
<organism evidence="4 5">
    <name type="scientific">Spraguea lophii (strain 42_110)</name>
    <name type="common">Microsporidian parasite</name>
    <dbReference type="NCBI Taxonomy" id="1358809"/>
    <lineage>
        <taxon>Eukaryota</taxon>
        <taxon>Fungi</taxon>
        <taxon>Fungi incertae sedis</taxon>
        <taxon>Microsporidia</taxon>
        <taxon>Spragueidae</taxon>
        <taxon>Spraguea</taxon>
    </lineage>
</organism>
<evidence type="ECO:0000256" key="2">
    <source>
        <dbReference type="ARBA" id="ARBA00035107"/>
    </source>
</evidence>
<evidence type="ECO:0000259" key="3">
    <source>
        <dbReference type="PROSITE" id="PS50943"/>
    </source>
</evidence>
<protein>
    <submittedName>
        <fullName evidence="4">Transcription factor MBF1</fullName>
    </submittedName>
</protein>
<keyword evidence="5" id="KW-1185">Reference proteome</keyword>
<dbReference type="InterPro" id="IPR001387">
    <property type="entry name" value="Cro/C1-type_HTH"/>
</dbReference>
<dbReference type="OrthoDB" id="10253401at2759"/>
<dbReference type="Proteomes" id="UP000014978">
    <property type="component" value="Unassembled WGS sequence"/>
</dbReference>
<gene>
    <name evidence="4" type="ORF">SLOPH_2740</name>
</gene>
<dbReference type="InParanoid" id="S7XTY6"/>
<accession>S7XTY6</accession>
<name>S7XTY6_SPRLO</name>
<feature type="domain" description="HTH cro/C1-type" evidence="3">
    <location>
        <begin position="40"/>
        <end position="91"/>
    </location>
</feature>
<dbReference type="VEuPathDB" id="MicrosporidiaDB:SLOPH_2740"/>
<dbReference type="Gene3D" id="1.10.260.40">
    <property type="entry name" value="lambda repressor-like DNA-binding domains"/>
    <property type="match status" value="1"/>
</dbReference>
<reference evidence="5" key="1">
    <citation type="journal article" date="2013" name="PLoS Genet.">
        <title>The genome of Spraguea lophii and the basis of host-microsporidian interactions.</title>
        <authorList>
            <person name="Campbell S.E."/>
            <person name="Williams T.A."/>
            <person name="Yousuf A."/>
            <person name="Soanes D.M."/>
            <person name="Paszkiewicz K.H."/>
            <person name="Williams B.A.P."/>
        </authorList>
    </citation>
    <scope>NUCLEOTIDE SEQUENCE [LARGE SCALE GENOMIC DNA]</scope>
    <source>
        <strain evidence="5">42_110</strain>
    </source>
</reference>
<dbReference type="GO" id="GO:0003677">
    <property type="term" value="F:DNA binding"/>
    <property type="evidence" value="ECO:0007669"/>
    <property type="project" value="InterPro"/>
</dbReference>
<comment type="caution">
    <text evidence="4">The sequence shown here is derived from an EMBL/GenBank/DDBJ whole genome shotgun (WGS) entry which is preliminary data.</text>
</comment>
<evidence type="ECO:0000313" key="5">
    <source>
        <dbReference type="Proteomes" id="UP000014978"/>
    </source>
</evidence>
<dbReference type="HOGENOM" id="CLU_2414734_0_0_1"/>
<dbReference type="CDD" id="cd00093">
    <property type="entry name" value="HTH_XRE"/>
    <property type="match status" value="1"/>
</dbReference>
<comment type="function">
    <text evidence="2">Transcriptional coactivator that stimulates GCN4-dependent transcriptional activity by bridging the DNA-binding region of GCN4 and TBP (SPT15), thereby recruiting TBP to GCN4-bound promoters. Involved in induction of the ribosome quality control (RQC) pathway; a pathway that degrades nascent peptide chains during problematic translation. Required to prevent stalled ribosomes from frameshifting.</text>
</comment>
<dbReference type="InterPro" id="IPR010982">
    <property type="entry name" value="Lambda_DNA-bd_dom_sf"/>
</dbReference>
<dbReference type="SUPFAM" id="SSF47413">
    <property type="entry name" value="lambda repressor-like DNA-binding domains"/>
    <property type="match status" value="1"/>
</dbReference>
<evidence type="ECO:0000256" key="1">
    <source>
        <dbReference type="ARBA" id="ARBA00009802"/>
    </source>
</evidence>